<dbReference type="RefSeq" id="WP_166180730.1">
    <property type="nucleotide sequence ID" value="NZ_CP045120.1"/>
</dbReference>
<dbReference type="AlphaFoldDB" id="A0A6G8QG98"/>
<evidence type="ECO:0000313" key="1">
    <source>
        <dbReference type="EMBL" id="QIN85431.1"/>
    </source>
</evidence>
<name>A0A6G8QG98_9ACTN</name>
<protein>
    <submittedName>
        <fullName evidence="1">Uncharacterized protein</fullName>
    </submittedName>
</protein>
<keyword evidence="1" id="KW-0614">Plasmid</keyword>
<accession>A0A6G8QG98</accession>
<evidence type="ECO:0000313" key="2">
    <source>
        <dbReference type="Proteomes" id="UP000501452"/>
    </source>
</evidence>
<reference evidence="1 2" key="1">
    <citation type="submission" date="2019-10" db="EMBL/GenBank/DDBJ databases">
        <title>Rubrobacter sp nov SCSIO 52090 isolated from a deep-sea sediment in the South China Sea.</title>
        <authorList>
            <person name="Chen R.W."/>
        </authorList>
    </citation>
    <scope>NUCLEOTIDE SEQUENCE [LARGE SCALE GENOMIC DNA]</scope>
    <source>
        <strain evidence="1 2">SCSIO 52909</strain>
        <plasmid evidence="1 2">unnamed1</plasmid>
    </source>
</reference>
<proteinExistence type="predicted"/>
<organism evidence="1 2">
    <name type="scientific">Rubrobacter tropicus</name>
    <dbReference type="NCBI Taxonomy" id="2653851"/>
    <lineage>
        <taxon>Bacteria</taxon>
        <taxon>Bacillati</taxon>
        <taxon>Actinomycetota</taxon>
        <taxon>Rubrobacteria</taxon>
        <taxon>Rubrobacterales</taxon>
        <taxon>Rubrobacteraceae</taxon>
        <taxon>Rubrobacter</taxon>
    </lineage>
</organism>
<keyword evidence="2" id="KW-1185">Reference proteome</keyword>
<sequence length="188" mass="21027">MDRWDGPFDANVVRGFLAHMREGANVELFRDRAGPEGISREAEPLGWLQKRAPGRFVGQTLSGNVLAEGALPLDRAVAAFLELEPGWVLHNVAYRPKVFFRRAADVTDGLRAAVREVIADKGSAGDRRLERMKVEHWNDRLLDWGLAGAALVSLGHPDHTEEVQRELAPDAREAFEAFKQARPDLEPW</sequence>
<dbReference type="EMBL" id="CP045120">
    <property type="protein sequence ID" value="QIN85431.1"/>
    <property type="molecule type" value="Genomic_DNA"/>
</dbReference>
<dbReference type="KEGG" id="rub:GBA63_22280"/>
<dbReference type="Proteomes" id="UP000501452">
    <property type="component" value="Plasmid unnamed1"/>
</dbReference>
<gene>
    <name evidence="1" type="ORF">GBA63_22280</name>
</gene>
<geneLocation type="plasmid" evidence="1 2">
    <name>unnamed1</name>
</geneLocation>